<evidence type="ECO:0000256" key="5">
    <source>
        <dbReference type="ARBA" id="ARBA00023136"/>
    </source>
</evidence>
<keyword evidence="5 7" id="KW-0472">Membrane</keyword>
<sequence length="809" mass="89126">MLSGFPINIGTTILAAVLVPQSIVVILTVDRWGRRPLLLLSSTGVCICSFLIGISYYLQKPGEVQTICSVLLIVGIIGHVSFFCIGLGGLPWVIMSEIFPVNVKITAGSLVTVSSWFFSCVIIYSFNFMMQWSASGKFNSVPTHPQKTEEEEEESLKVYQGLHKKKKKDSSTMNPQSSRLSDHTDVNSNEFHAYLLSLATRIDAAIWNNEVPGNTQELASTLNQVGQCKCSDQTKAVIMTLLMSVKSACELGWFPQRESQQLLVLVYSMLTSFTDSENVPSSPTPNDSFSLIPQVMERFYPFLKLGHILVSSEADAESFALVKPFHISKNIVEHSPRPRPGLFVFRTDDISNSSCIIHPQEVSFSLNGRGVDKRHISSMDSRPQRPTNLYNMLVDGANLLQTLGSFGGSYFIVIALLHDIPPPVYPSLKDYVNESDSACDIPKEGPSRISLSCPISRKRIKLPVKGHACKHLQILEEVGSNVTDVVISPDGSWKVVTENDENVEATNHHGDTSSSQNLSPTVLDLTRDDNEMETSGNTLIPMVNQSSDSVEALPQTLNVNNDGQQQFPVSSAREVIHMPFLPTSLPQDRVAANTGGSHIPMPGAHSSQYQGLHVSSLGLSLGRDSDLMERWNHHNYGNCIPQTQFHLPTRSLSPVQERPIPSSFTSPQTLAFNYGGTSDQRHMQRHNPGGAGEQLSSREFMNMTPDNSANRPQQIRMMRGSITPGSTRYDHLIIRPTQRPVQSQSQAQTLPPPQPTAYSHVPVQSQAQTFLANPSYPVGTNETQAGSSLFPLEEDVAPLGSFWSMPRET</sequence>
<feature type="transmembrane region" description="Helical" evidence="7">
    <location>
        <begin position="105"/>
        <end position="126"/>
    </location>
</feature>
<feature type="region of interest" description="Disordered" evidence="6">
    <location>
        <begin position="739"/>
        <end position="759"/>
    </location>
</feature>
<keyword evidence="2" id="KW-0813">Transport</keyword>
<dbReference type="InterPro" id="IPR013083">
    <property type="entry name" value="Znf_RING/FYVE/PHD"/>
</dbReference>
<dbReference type="Pfam" id="PF00083">
    <property type="entry name" value="Sugar_tr"/>
    <property type="match status" value="1"/>
</dbReference>
<dbReference type="Gene3D" id="1.20.1250.20">
    <property type="entry name" value="MFS general substrate transporter like domains"/>
    <property type="match status" value="1"/>
</dbReference>
<keyword evidence="3 7" id="KW-0812">Transmembrane</keyword>
<name>A0ABQ7LYK5_BRACM</name>
<dbReference type="PROSITE" id="PS00216">
    <property type="entry name" value="SUGAR_TRANSPORT_1"/>
    <property type="match status" value="1"/>
</dbReference>
<dbReference type="InterPro" id="IPR005829">
    <property type="entry name" value="Sugar_transporter_CS"/>
</dbReference>
<feature type="transmembrane region" description="Helical" evidence="7">
    <location>
        <begin position="6"/>
        <end position="29"/>
    </location>
</feature>
<dbReference type="Proteomes" id="UP000823674">
    <property type="component" value="Chromosome A06"/>
</dbReference>
<evidence type="ECO:0000313" key="9">
    <source>
        <dbReference type="Proteomes" id="UP000823674"/>
    </source>
</evidence>
<evidence type="ECO:0000256" key="1">
    <source>
        <dbReference type="ARBA" id="ARBA00004141"/>
    </source>
</evidence>
<comment type="subcellular location">
    <subcellularLocation>
        <location evidence="1">Membrane</location>
        <topology evidence="1">Multi-pass membrane protein</topology>
    </subcellularLocation>
</comment>
<organism evidence="8 9">
    <name type="scientific">Brassica rapa subsp. trilocularis</name>
    <dbReference type="NCBI Taxonomy" id="1813537"/>
    <lineage>
        <taxon>Eukaryota</taxon>
        <taxon>Viridiplantae</taxon>
        <taxon>Streptophyta</taxon>
        <taxon>Embryophyta</taxon>
        <taxon>Tracheophyta</taxon>
        <taxon>Spermatophyta</taxon>
        <taxon>Magnoliopsida</taxon>
        <taxon>eudicotyledons</taxon>
        <taxon>Gunneridae</taxon>
        <taxon>Pentapetalae</taxon>
        <taxon>rosids</taxon>
        <taxon>malvids</taxon>
        <taxon>Brassicales</taxon>
        <taxon>Brassicaceae</taxon>
        <taxon>Brassiceae</taxon>
        <taxon>Brassica</taxon>
    </lineage>
</organism>
<evidence type="ECO:0000256" key="2">
    <source>
        <dbReference type="ARBA" id="ARBA00022448"/>
    </source>
</evidence>
<feature type="region of interest" description="Disordered" evidence="6">
    <location>
        <begin position="141"/>
        <end position="184"/>
    </location>
</feature>
<dbReference type="PANTHER" id="PTHR10782">
    <property type="entry name" value="ZINC FINGER MIZ DOMAIN-CONTAINING PROTEIN"/>
    <property type="match status" value="1"/>
</dbReference>
<keyword evidence="4 7" id="KW-1133">Transmembrane helix</keyword>
<accession>A0ABQ7LYK5</accession>
<evidence type="ECO:0000313" key="8">
    <source>
        <dbReference type="EMBL" id="KAG5391654.1"/>
    </source>
</evidence>
<protein>
    <recommendedName>
        <fullName evidence="10">SP-RING-type domain-containing protein</fullName>
    </recommendedName>
</protein>
<gene>
    <name evidence="8" type="primary">A06p006760.1_BraROA</name>
    <name evidence="8" type="ORF">IGI04_021617</name>
</gene>
<dbReference type="Gene3D" id="3.30.40.10">
    <property type="entry name" value="Zinc/RING finger domain, C3HC4 (zinc finger)"/>
    <property type="match status" value="1"/>
</dbReference>
<dbReference type="PANTHER" id="PTHR10782:SF78">
    <property type="entry name" value="SP-RING-TYPE DOMAIN-CONTAINING PROTEIN"/>
    <property type="match status" value="1"/>
</dbReference>
<dbReference type="SUPFAM" id="SSF103473">
    <property type="entry name" value="MFS general substrate transporter"/>
    <property type="match status" value="1"/>
</dbReference>
<reference evidence="8 9" key="1">
    <citation type="submission" date="2021-03" db="EMBL/GenBank/DDBJ databases">
        <authorList>
            <person name="King G.J."/>
            <person name="Bancroft I."/>
            <person name="Baten A."/>
            <person name="Bloomfield J."/>
            <person name="Borpatragohain P."/>
            <person name="He Z."/>
            <person name="Irish N."/>
            <person name="Irwin J."/>
            <person name="Liu K."/>
            <person name="Mauleon R.P."/>
            <person name="Moore J."/>
            <person name="Morris R."/>
            <person name="Ostergaard L."/>
            <person name="Wang B."/>
            <person name="Wells R."/>
        </authorList>
    </citation>
    <scope>NUCLEOTIDE SEQUENCE [LARGE SCALE GENOMIC DNA]</scope>
    <source>
        <strain evidence="8">R-o-18</strain>
        <tissue evidence="8">Leaf</tissue>
    </source>
</reference>
<dbReference type="InterPro" id="IPR005828">
    <property type="entry name" value="MFS_sugar_transport-like"/>
</dbReference>
<feature type="transmembrane region" description="Helical" evidence="7">
    <location>
        <begin position="36"/>
        <end position="58"/>
    </location>
</feature>
<comment type="caution">
    <text evidence="8">The sequence shown here is derived from an EMBL/GenBank/DDBJ whole genome shotgun (WGS) entry which is preliminary data.</text>
</comment>
<dbReference type="InterPro" id="IPR036259">
    <property type="entry name" value="MFS_trans_sf"/>
</dbReference>
<feature type="transmembrane region" description="Helical" evidence="7">
    <location>
        <begin position="70"/>
        <end position="93"/>
    </location>
</feature>
<keyword evidence="9" id="KW-1185">Reference proteome</keyword>
<evidence type="ECO:0000256" key="6">
    <source>
        <dbReference type="SAM" id="MobiDB-lite"/>
    </source>
</evidence>
<evidence type="ECO:0000256" key="7">
    <source>
        <dbReference type="SAM" id="Phobius"/>
    </source>
</evidence>
<dbReference type="EMBL" id="JADBGQ010000006">
    <property type="protein sequence ID" value="KAG5391654.1"/>
    <property type="molecule type" value="Genomic_DNA"/>
</dbReference>
<proteinExistence type="predicted"/>
<evidence type="ECO:0008006" key="10">
    <source>
        <dbReference type="Google" id="ProtNLM"/>
    </source>
</evidence>
<evidence type="ECO:0000256" key="3">
    <source>
        <dbReference type="ARBA" id="ARBA00022692"/>
    </source>
</evidence>
<evidence type="ECO:0000256" key="4">
    <source>
        <dbReference type="ARBA" id="ARBA00022989"/>
    </source>
</evidence>